<feature type="non-terminal residue" evidence="1">
    <location>
        <position position="1"/>
    </location>
</feature>
<dbReference type="Pfam" id="PF01391">
    <property type="entry name" value="Collagen"/>
    <property type="match status" value="1"/>
</dbReference>
<dbReference type="AlphaFoldDB" id="A0A1R0ZA01"/>
<reference evidence="1 2" key="1">
    <citation type="submission" date="2016-11" db="EMBL/GenBank/DDBJ databases">
        <title>Paenibacillus species isolates.</title>
        <authorList>
            <person name="Beno S.M."/>
        </authorList>
    </citation>
    <scope>NUCLEOTIDE SEQUENCE [LARGE SCALE GENOMIC DNA]</scope>
    <source>
        <strain evidence="1 2">FSL H7-0443</strain>
    </source>
</reference>
<dbReference type="Proteomes" id="UP000187425">
    <property type="component" value="Unassembled WGS sequence"/>
</dbReference>
<dbReference type="InterPro" id="IPR008160">
    <property type="entry name" value="Collagen"/>
</dbReference>
<accession>A0A1R0ZA01</accession>
<protein>
    <submittedName>
        <fullName evidence="1">Protoporphyrinogen oxidase</fullName>
    </submittedName>
</protein>
<organism evidence="1 2">
    <name type="scientific">Paenibacillus odorifer</name>
    <dbReference type="NCBI Taxonomy" id="189426"/>
    <lineage>
        <taxon>Bacteria</taxon>
        <taxon>Bacillati</taxon>
        <taxon>Bacillota</taxon>
        <taxon>Bacilli</taxon>
        <taxon>Bacillales</taxon>
        <taxon>Paenibacillaceae</taxon>
        <taxon>Paenibacillus</taxon>
    </lineage>
</organism>
<proteinExistence type="predicted"/>
<evidence type="ECO:0000313" key="1">
    <source>
        <dbReference type="EMBL" id="OME65226.1"/>
    </source>
</evidence>
<gene>
    <name evidence="1" type="ORF">BSK65_25145</name>
</gene>
<evidence type="ECO:0000313" key="2">
    <source>
        <dbReference type="Proteomes" id="UP000187425"/>
    </source>
</evidence>
<dbReference type="EMBL" id="MPTW01000020">
    <property type="protein sequence ID" value="OME65226.1"/>
    <property type="molecule type" value="Genomic_DNA"/>
</dbReference>
<comment type="caution">
    <text evidence="1">The sequence shown here is derived from an EMBL/GenBank/DDBJ whole genome shotgun (WGS) entry which is preliminary data.</text>
</comment>
<name>A0A1R0ZA01_9BACL</name>
<dbReference type="OrthoDB" id="1684087at2"/>
<sequence length="215" mass="20968">GVTGATGVAGVTGATGADGVTGATGAAGVTGATGATGVTGVTGITGVTGATGPNIQAEGFSAFLSALSVSTSSQLTGWSVASPFYSDPSFNPVTGNYTVPTTGRYSIEATINYSTTASISISLGSGVNPAFVVQRTSPTSTNLVSGLFPVLDVNVALILDLRAILGSGTVTLVGEFALTAGDVIGLFYVSNGLTVPLNLGGANTSGIVWSVHELT</sequence>